<dbReference type="EMBL" id="CP004374">
    <property type="protein sequence ID" value="AGM29864.1"/>
    <property type="molecule type" value="Genomic_DNA"/>
</dbReference>
<reference evidence="3 4" key="1">
    <citation type="journal article" date="2013" name="Genome Announc.">
        <title>Complete Genome Sequence of Mycobacterium massiliense Clinical Strain Asan 50594, Belonging to the Type II Genotype.</title>
        <authorList>
            <person name="Kim B.J."/>
            <person name="Kim B.R."/>
            <person name="Hong S.H."/>
            <person name="Seok S.H."/>
            <person name="Kook Y.H."/>
            <person name="Kim B.J."/>
        </authorList>
    </citation>
    <scope>NUCLEOTIDE SEQUENCE [LARGE SCALE GENOMIC DNA]</scope>
    <source>
        <strain evidence="3 4">50594</strain>
    </source>
</reference>
<keyword evidence="1" id="KW-1133">Transmembrane helix</keyword>
<evidence type="ECO:0000313" key="3">
    <source>
        <dbReference type="EMBL" id="AGM29864.1"/>
    </source>
</evidence>
<feature type="domain" description="Low molecular weight protein antigen 6 PH" evidence="2">
    <location>
        <begin position="88"/>
        <end position="158"/>
    </location>
</feature>
<accession>A0AB33ADT2</accession>
<gene>
    <name evidence="3" type="ORF">MASS_3262</name>
</gene>
<dbReference type="KEGG" id="mabb:MASS_3262"/>
<dbReference type="AlphaFoldDB" id="A0AB33ADT2"/>
<dbReference type="Proteomes" id="UP000013961">
    <property type="component" value="Chromosome"/>
</dbReference>
<dbReference type="InterPro" id="IPR019692">
    <property type="entry name" value="CFP-6_PH"/>
</dbReference>
<sequence>MFTTRTVVVSGGPSQIPFRLRRTEWEADPTVGDNGGMAEAKRTVIRTSPMAHFVTGFLALGMLSFVLALPILAPLLLIPIGLSYAIARYRTAVNTESAQIRTLTSTKTVPWSQIEGLTFDKHAWAQAKLTDGSTVRLPGVTFSTLPILSAASNGRVPNPYEGVRRD</sequence>
<feature type="transmembrane region" description="Helical" evidence="1">
    <location>
        <begin position="57"/>
        <end position="80"/>
    </location>
</feature>
<evidence type="ECO:0000313" key="4">
    <source>
        <dbReference type="Proteomes" id="UP000013961"/>
    </source>
</evidence>
<keyword evidence="1" id="KW-0472">Membrane</keyword>
<proteinExistence type="predicted"/>
<evidence type="ECO:0000256" key="1">
    <source>
        <dbReference type="SAM" id="Phobius"/>
    </source>
</evidence>
<protein>
    <recommendedName>
        <fullName evidence="2">Low molecular weight protein antigen 6 PH domain-containing protein</fullName>
    </recommendedName>
</protein>
<organism evidence="3 4">
    <name type="scientific">Mycobacteroides abscessus subsp. bolletii 50594</name>
    <dbReference type="NCBI Taxonomy" id="1303024"/>
    <lineage>
        <taxon>Bacteria</taxon>
        <taxon>Bacillati</taxon>
        <taxon>Actinomycetota</taxon>
        <taxon>Actinomycetes</taxon>
        <taxon>Mycobacteriales</taxon>
        <taxon>Mycobacteriaceae</taxon>
        <taxon>Mycobacteroides</taxon>
        <taxon>Mycobacteroides abscessus</taxon>
    </lineage>
</organism>
<name>A0AB33ADT2_9MYCO</name>
<evidence type="ECO:0000259" key="2">
    <source>
        <dbReference type="Pfam" id="PF10756"/>
    </source>
</evidence>
<keyword evidence="1" id="KW-0812">Transmembrane</keyword>
<dbReference type="Pfam" id="PF10756">
    <property type="entry name" value="bPH_6"/>
    <property type="match status" value="1"/>
</dbReference>